<evidence type="ECO:0000313" key="7">
    <source>
        <dbReference type="EMBL" id="CCF57543.1"/>
    </source>
</evidence>
<dbReference type="OrthoDB" id="67566at2759"/>
<feature type="transmembrane region" description="Helical" evidence="5">
    <location>
        <begin position="295"/>
        <end position="314"/>
    </location>
</feature>
<sequence length="327" mass="37513">MIMIPILVVLYLLAFFQKTVNALLDINDILPLKDGDNIITAAESNYNQLKQGVRDQFNVLYITMHGIDEDTKLVKCALCYDFEKNYRRVSKLIQQQAPDTPVTFFMVDVIDVPGVVKDMNLTKVPHLVIYPPSNDDDSFSWISSPFYQYPLTAQSTEEDLHYGNYLAKILGIHLEIDEPFKVQEFISYFCICILPFIVVKKLIMPYITNKSKVACMLLSFGILLASISGFKFTQMNGIPFIAKNDKNEIMYFSGGMGWQFGIEVFSVSLMYSIMAASSVFLILMHQYDLFGILKYPLSVLLASFLFYFFAYYISCFEIKSPGYPYMY</sequence>
<evidence type="ECO:0000256" key="1">
    <source>
        <dbReference type="ARBA" id="ARBA00004141"/>
    </source>
</evidence>
<dbReference type="RefSeq" id="XP_003956678.1">
    <property type="nucleotide sequence ID" value="XM_003956629.1"/>
</dbReference>
<evidence type="ECO:0000256" key="3">
    <source>
        <dbReference type="ARBA" id="ARBA00022989"/>
    </source>
</evidence>
<dbReference type="InterPro" id="IPR021149">
    <property type="entry name" value="OligosaccharylTrfase_OST3/OST6"/>
</dbReference>
<gene>
    <name evidence="7" type="primary">KAFR0C05520</name>
    <name evidence="7" type="ORF">KAFR_0C05520</name>
</gene>
<dbReference type="EMBL" id="HE650823">
    <property type="protein sequence ID" value="CCF57543.1"/>
    <property type="molecule type" value="Genomic_DNA"/>
</dbReference>
<feature type="transmembrane region" description="Helical" evidence="5">
    <location>
        <begin position="185"/>
        <end position="203"/>
    </location>
</feature>
<dbReference type="GeneID" id="13885461"/>
<name>H2AT43_KAZAF</name>
<keyword evidence="8" id="KW-1185">Reference proteome</keyword>
<dbReference type="STRING" id="1071382.H2AT43"/>
<dbReference type="HOGENOM" id="CLU_052855_2_1_1"/>
<reference evidence="7 8" key="1">
    <citation type="journal article" date="2011" name="Proc. Natl. Acad. Sci. U.S.A.">
        <title>Evolutionary erosion of yeast sex chromosomes by mating-type switching accidents.</title>
        <authorList>
            <person name="Gordon J.L."/>
            <person name="Armisen D."/>
            <person name="Proux-Wera E."/>
            <person name="Oheigeartaigh S.S."/>
            <person name="Byrne K.P."/>
            <person name="Wolfe K.H."/>
        </authorList>
    </citation>
    <scope>NUCLEOTIDE SEQUENCE [LARGE SCALE GENOMIC DNA]</scope>
    <source>
        <strain evidence="8">ATCC 22294 / BCRC 22015 / CBS 2517 / CECT 1963 / NBRC 1671 / NRRL Y-8276</strain>
    </source>
</reference>
<dbReference type="GO" id="GO:0008250">
    <property type="term" value="C:oligosaccharyltransferase complex"/>
    <property type="evidence" value="ECO:0007669"/>
    <property type="project" value="EnsemblFungi"/>
</dbReference>
<dbReference type="eggNOG" id="KOG2603">
    <property type="taxonomic scope" value="Eukaryota"/>
</dbReference>
<dbReference type="FunCoup" id="H2AT43">
    <property type="interactions" value="145"/>
</dbReference>
<dbReference type="Proteomes" id="UP000005220">
    <property type="component" value="Chromosome 3"/>
</dbReference>
<comment type="subcellular location">
    <subcellularLocation>
        <location evidence="1">Membrane</location>
        <topology evidence="1">Multi-pass membrane protein</topology>
    </subcellularLocation>
</comment>
<keyword evidence="2 5" id="KW-0812">Transmembrane</keyword>
<dbReference type="Pfam" id="PF04756">
    <property type="entry name" value="OST3_OST6"/>
    <property type="match status" value="1"/>
</dbReference>
<dbReference type="KEGG" id="kaf:KAFR_0C05520"/>
<dbReference type="AlphaFoldDB" id="H2AT43"/>
<keyword evidence="3 5" id="KW-1133">Transmembrane helix</keyword>
<keyword evidence="6" id="KW-0732">Signal</keyword>
<dbReference type="Gene3D" id="3.40.30.10">
    <property type="entry name" value="Glutaredoxin"/>
    <property type="match status" value="1"/>
</dbReference>
<evidence type="ECO:0000313" key="8">
    <source>
        <dbReference type="Proteomes" id="UP000005220"/>
    </source>
</evidence>
<keyword evidence="4 5" id="KW-0472">Membrane</keyword>
<feature type="chain" id="PRO_5003559919" description="Dolichyl-diphosphooligosaccharide--protein glycosyltransferase subunit OST6" evidence="6">
    <location>
        <begin position="23"/>
        <end position="327"/>
    </location>
</feature>
<feature type="signal peptide" evidence="6">
    <location>
        <begin position="1"/>
        <end position="22"/>
    </location>
</feature>
<dbReference type="InParanoid" id="H2AT43"/>
<dbReference type="GO" id="GO:0015035">
    <property type="term" value="F:protein-disulfide reductase activity"/>
    <property type="evidence" value="ECO:0007669"/>
    <property type="project" value="EnsemblFungi"/>
</dbReference>
<protein>
    <recommendedName>
        <fullName evidence="9">Dolichyl-diphosphooligosaccharide--protein glycosyltransferase subunit OST6</fullName>
    </recommendedName>
</protein>
<dbReference type="GO" id="GO:0018279">
    <property type="term" value="P:protein N-linked glycosylation via asparagine"/>
    <property type="evidence" value="ECO:0007669"/>
    <property type="project" value="TreeGrafter"/>
</dbReference>
<organism evidence="7 8">
    <name type="scientific">Kazachstania africana (strain ATCC 22294 / BCRC 22015 / CBS 2517 / CECT 1963 / NBRC 1671 / NRRL Y-8276)</name>
    <name type="common">Yeast</name>
    <name type="synonym">Kluyveromyces africanus</name>
    <dbReference type="NCBI Taxonomy" id="1071382"/>
    <lineage>
        <taxon>Eukaryota</taxon>
        <taxon>Fungi</taxon>
        <taxon>Dikarya</taxon>
        <taxon>Ascomycota</taxon>
        <taxon>Saccharomycotina</taxon>
        <taxon>Saccharomycetes</taxon>
        <taxon>Saccharomycetales</taxon>
        <taxon>Saccharomycetaceae</taxon>
        <taxon>Kazachstania</taxon>
    </lineage>
</organism>
<dbReference type="PANTHER" id="PTHR12692">
    <property type="entry name" value="DOLICHYL-DIPHOSPHOOLIGOSACCHARIDE--PROTEIN GLYCOSYLTRANSFERASE-RELATED"/>
    <property type="match status" value="1"/>
</dbReference>
<feature type="transmembrane region" description="Helical" evidence="5">
    <location>
        <begin position="215"/>
        <end position="233"/>
    </location>
</feature>
<evidence type="ECO:0008006" key="9">
    <source>
        <dbReference type="Google" id="ProtNLM"/>
    </source>
</evidence>
<evidence type="ECO:0000256" key="2">
    <source>
        <dbReference type="ARBA" id="ARBA00022692"/>
    </source>
</evidence>
<evidence type="ECO:0000256" key="5">
    <source>
        <dbReference type="SAM" id="Phobius"/>
    </source>
</evidence>
<feature type="transmembrane region" description="Helical" evidence="5">
    <location>
        <begin position="260"/>
        <end position="283"/>
    </location>
</feature>
<evidence type="ECO:0000256" key="6">
    <source>
        <dbReference type="SAM" id="SignalP"/>
    </source>
</evidence>
<evidence type="ECO:0000256" key="4">
    <source>
        <dbReference type="ARBA" id="ARBA00023136"/>
    </source>
</evidence>
<proteinExistence type="predicted"/>
<dbReference type="PANTHER" id="PTHR12692:SF3">
    <property type="entry name" value="DOLICHYL-DIPHOSPHOOLIGOSACCHARIDE--PROTEIN GLYCOSYLTRANSFERASE SUBUNIT OST6"/>
    <property type="match status" value="1"/>
</dbReference>
<accession>H2AT43</accession>